<feature type="compositionally biased region" description="Low complexity" evidence="1">
    <location>
        <begin position="130"/>
        <end position="140"/>
    </location>
</feature>
<accession>A0A5Q4BCE6</accession>
<evidence type="ECO:0000313" key="3">
    <source>
        <dbReference type="EMBL" id="TQN64391.1"/>
    </source>
</evidence>
<feature type="region of interest" description="Disordered" evidence="1">
    <location>
        <begin position="127"/>
        <end position="245"/>
    </location>
</feature>
<feature type="chain" id="PRO_5025065782" description="Stress response protein nst1" evidence="2">
    <location>
        <begin position="19"/>
        <end position="245"/>
    </location>
</feature>
<dbReference type="Proteomes" id="UP000326340">
    <property type="component" value="Unassembled WGS sequence"/>
</dbReference>
<dbReference type="OrthoDB" id="4851323at2759"/>
<evidence type="ECO:0000256" key="1">
    <source>
        <dbReference type="SAM" id="MobiDB-lite"/>
    </source>
</evidence>
<protein>
    <recommendedName>
        <fullName evidence="5">Stress response protein nst1</fullName>
    </recommendedName>
</protein>
<gene>
    <name evidence="3" type="ORF">CSHISOI_11032</name>
</gene>
<evidence type="ECO:0008006" key="5">
    <source>
        <dbReference type="Google" id="ProtNLM"/>
    </source>
</evidence>
<feature type="signal peptide" evidence="2">
    <location>
        <begin position="1"/>
        <end position="18"/>
    </location>
</feature>
<organism evidence="3 4">
    <name type="scientific">Colletotrichum shisoi</name>
    <dbReference type="NCBI Taxonomy" id="2078593"/>
    <lineage>
        <taxon>Eukaryota</taxon>
        <taxon>Fungi</taxon>
        <taxon>Dikarya</taxon>
        <taxon>Ascomycota</taxon>
        <taxon>Pezizomycotina</taxon>
        <taxon>Sordariomycetes</taxon>
        <taxon>Hypocreomycetidae</taxon>
        <taxon>Glomerellales</taxon>
        <taxon>Glomerellaceae</taxon>
        <taxon>Colletotrichum</taxon>
        <taxon>Colletotrichum destructivum species complex</taxon>
    </lineage>
</organism>
<name>A0A5Q4BCE6_9PEZI</name>
<keyword evidence="4" id="KW-1185">Reference proteome</keyword>
<feature type="compositionally biased region" description="Basic and acidic residues" evidence="1">
    <location>
        <begin position="204"/>
        <end position="238"/>
    </location>
</feature>
<reference evidence="3 4" key="1">
    <citation type="journal article" date="2019" name="Sci. Rep.">
        <title>Colletotrichum shisoi sp. nov., an anthracnose pathogen of Perilla frutescens in Japan: molecular phylogenetic, morphological and genomic evidence.</title>
        <authorList>
            <person name="Gan P."/>
            <person name="Tsushima A."/>
            <person name="Hiroyama R."/>
            <person name="Narusaka M."/>
            <person name="Takano Y."/>
            <person name="Narusaka Y."/>
            <person name="Kawaradani M."/>
            <person name="Damm U."/>
            <person name="Shirasu K."/>
        </authorList>
    </citation>
    <scope>NUCLEOTIDE SEQUENCE [LARGE SCALE GENOMIC DNA]</scope>
    <source>
        <strain evidence="3 4">PG-2018a</strain>
    </source>
</reference>
<keyword evidence="2" id="KW-0732">Signal</keyword>
<dbReference type="AlphaFoldDB" id="A0A5Q4BCE6"/>
<evidence type="ECO:0000313" key="4">
    <source>
        <dbReference type="Proteomes" id="UP000326340"/>
    </source>
</evidence>
<evidence type="ECO:0000256" key="2">
    <source>
        <dbReference type="SAM" id="SignalP"/>
    </source>
</evidence>
<comment type="caution">
    <text evidence="3">The sequence shown here is derived from an EMBL/GenBank/DDBJ whole genome shotgun (WGS) entry which is preliminary data.</text>
</comment>
<feature type="compositionally biased region" description="Basic and acidic residues" evidence="1">
    <location>
        <begin position="142"/>
        <end position="178"/>
    </location>
</feature>
<sequence length="245" mass="27278">MSSYKSLLLIALISSVLAAPLVNRFANDGVKASYFDDENPRNSIETRDEDMAEGLGNPQTRGNEVNHAFAGLETRDGQDSRHQSDDVYARDLDNLEDSADLLTRDLGLNDESLGEGFGNILLARDKKTGSTKTSSTKTGGVAREKKEIKDIQDEQRAQKKKANAMEDRERAEISEAREKQKKGTTATEKQAARKKKINEQNELNDVKKANSKEKAILQKEKEKEKAELAEEKKKEQQSRKGGPKA</sequence>
<proteinExistence type="predicted"/>
<dbReference type="EMBL" id="PUHP01002437">
    <property type="protein sequence ID" value="TQN64391.1"/>
    <property type="molecule type" value="Genomic_DNA"/>
</dbReference>